<sequence>MKPTEKSLFVHYWRRSNRHIPKMKGINKGDPSIELSVSPKDSSKRPKVVASSEDTTTTSHSNTMMEEVVADESMEEAATASDAQSVDKGKKIMEMGGTSGKDTAEDDQPPSQELNKASGEGV</sequence>
<proteinExistence type="predicted"/>
<evidence type="ECO:0000313" key="1">
    <source>
        <dbReference type="EMBL" id="KAI3746274.1"/>
    </source>
</evidence>
<keyword evidence="2" id="KW-1185">Reference proteome</keyword>
<dbReference type="Proteomes" id="UP001055879">
    <property type="component" value="Linkage Group LG03"/>
</dbReference>
<protein>
    <submittedName>
        <fullName evidence="1">Uncharacterized protein</fullName>
    </submittedName>
</protein>
<evidence type="ECO:0000313" key="2">
    <source>
        <dbReference type="Proteomes" id="UP001055879"/>
    </source>
</evidence>
<name>A0ACB9DHZ6_ARCLA</name>
<reference evidence="1 2" key="2">
    <citation type="journal article" date="2022" name="Mol. Ecol. Resour.">
        <title>The genomes of chicory, endive, great burdock and yacon provide insights into Asteraceae paleo-polyploidization history and plant inulin production.</title>
        <authorList>
            <person name="Fan W."/>
            <person name="Wang S."/>
            <person name="Wang H."/>
            <person name="Wang A."/>
            <person name="Jiang F."/>
            <person name="Liu H."/>
            <person name="Zhao H."/>
            <person name="Xu D."/>
            <person name="Zhang Y."/>
        </authorList>
    </citation>
    <scope>NUCLEOTIDE SEQUENCE [LARGE SCALE GENOMIC DNA]</scope>
    <source>
        <strain evidence="2">cv. Niubang</strain>
    </source>
</reference>
<comment type="caution">
    <text evidence="1">The sequence shown here is derived from an EMBL/GenBank/DDBJ whole genome shotgun (WGS) entry which is preliminary data.</text>
</comment>
<gene>
    <name evidence="1" type="ORF">L6452_08700</name>
</gene>
<reference evidence="2" key="1">
    <citation type="journal article" date="2022" name="Mol. Ecol. Resour.">
        <title>The genomes of chicory, endive, great burdock and yacon provide insights into Asteraceae palaeo-polyploidization history and plant inulin production.</title>
        <authorList>
            <person name="Fan W."/>
            <person name="Wang S."/>
            <person name="Wang H."/>
            <person name="Wang A."/>
            <person name="Jiang F."/>
            <person name="Liu H."/>
            <person name="Zhao H."/>
            <person name="Xu D."/>
            <person name="Zhang Y."/>
        </authorList>
    </citation>
    <scope>NUCLEOTIDE SEQUENCE [LARGE SCALE GENOMIC DNA]</scope>
    <source>
        <strain evidence="2">cv. Niubang</strain>
    </source>
</reference>
<dbReference type="EMBL" id="CM042049">
    <property type="protein sequence ID" value="KAI3746274.1"/>
    <property type="molecule type" value="Genomic_DNA"/>
</dbReference>
<accession>A0ACB9DHZ6</accession>
<organism evidence="1 2">
    <name type="scientific">Arctium lappa</name>
    <name type="common">Greater burdock</name>
    <name type="synonym">Lappa major</name>
    <dbReference type="NCBI Taxonomy" id="4217"/>
    <lineage>
        <taxon>Eukaryota</taxon>
        <taxon>Viridiplantae</taxon>
        <taxon>Streptophyta</taxon>
        <taxon>Embryophyta</taxon>
        <taxon>Tracheophyta</taxon>
        <taxon>Spermatophyta</taxon>
        <taxon>Magnoliopsida</taxon>
        <taxon>eudicotyledons</taxon>
        <taxon>Gunneridae</taxon>
        <taxon>Pentapetalae</taxon>
        <taxon>asterids</taxon>
        <taxon>campanulids</taxon>
        <taxon>Asterales</taxon>
        <taxon>Asteraceae</taxon>
        <taxon>Carduoideae</taxon>
        <taxon>Cardueae</taxon>
        <taxon>Arctiinae</taxon>
        <taxon>Arctium</taxon>
    </lineage>
</organism>